<dbReference type="Gene3D" id="1.25.10.10">
    <property type="entry name" value="Leucine-rich Repeat Variant"/>
    <property type="match status" value="1"/>
</dbReference>
<feature type="compositionally biased region" description="Low complexity" evidence="1">
    <location>
        <begin position="208"/>
        <end position="237"/>
    </location>
</feature>
<dbReference type="STRING" id="6183.A0A5K4FCM0"/>
<dbReference type="PANTHER" id="PTHR45976">
    <property type="entry name" value="ARMADILLO SEGMENT POLARITY PROTEIN"/>
    <property type="match status" value="1"/>
</dbReference>
<feature type="region of interest" description="Disordered" evidence="1">
    <location>
        <begin position="208"/>
        <end position="242"/>
    </location>
</feature>
<feature type="region of interest" description="Disordered" evidence="1">
    <location>
        <begin position="474"/>
        <end position="495"/>
    </location>
</feature>
<organism evidence="2 3">
    <name type="scientific">Schistosoma mansoni</name>
    <name type="common">Blood fluke</name>
    <dbReference type="NCBI Taxonomy" id="6183"/>
    <lineage>
        <taxon>Eukaryota</taxon>
        <taxon>Metazoa</taxon>
        <taxon>Spiralia</taxon>
        <taxon>Lophotrochozoa</taxon>
        <taxon>Platyhelminthes</taxon>
        <taxon>Trematoda</taxon>
        <taxon>Digenea</taxon>
        <taxon>Strigeidida</taxon>
        <taxon>Schistosomatoidea</taxon>
        <taxon>Schistosomatidae</taxon>
        <taxon>Schistosoma</taxon>
    </lineage>
</organism>
<dbReference type="WBParaSite" id="Smp_342850.1">
    <property type="protein sequence ID" value="Smp_342850.1"/>
    <property type="gene ID" value="Smp_342850"/>
</dbReference>
<dbReference type="InterPro" id="IPR011989">
    <property type="entry name" value="ARM-like"/>
</dbReference>
<proteinExistence type="predicted"/>
<sequence>MISTYEKVLWTATRLLRVLSAWIPVKYEIVAQDPLLDFFNHCLECHSSRVITNALWTMRNLSDIAVDNITSDVSVNVVKQLLSQLRLNICSDSYGAHYSTNTGGDTPVSRCVLGALANLTCRNNAAKSYVVRHNGIDLILQVLYTEISGQKNYYHTFCDNLNQSMSNMSIQCNHDEDDHSNTIKKSFNKLHNNNDHYVTEYPTIATATTTTTSTTPTTTTTESSINSNQINHSSSSSPSPPSSSPSLLLLSFNNSITIKNYLIKQKNLLNLSIFNSTLDLIEAGLRCLSHLTIGHMELINVYHYFIHQRIAFKLIISIGNIYLPSLLSFPFDQYINLCKDTTNNTTYNTTSTSSSSSTTTTTTTGTTNWEFDCLTQILQLTKTWTILVRNLCINYYSTEFKSNAKLMNNNNNNNNNNNSHLWPKHLRSQLRHGIHKLVQHLRHLINSIPRDLQPKELKPTMEFVHHVSMTLFSLNNNNNNNNNHNNSTNTEYESQ</sequence>
<name>A0A5K4FCM0_SCHMA</name>
<dbReference type="InterPro" id="IPR016024">
    <property type="entry name" value="ARM-type_fold"/>
</dbReference>
<dbReference type="Proteomes" id="UP000008854">
    <property type="component" value="Unassembled WGS sequence"/>
</dbReference>
<dbReference type="InParanoid" id="A0A5K4FCM0"/>
<protein>
    <submittedName>
        <fullName evidence="3">Rap-GAP domain-containing protein</fullName>
    </submittedName>
</protein>
<dbReference type="GO" id="GO:0007155">
    <property type="term" value="P:cell adhesion"/>
    <property type="evidence" value="ECO:0007669"/>
    <property type="project" value="InterPro"/>
</dbReference>
<accession>A0A5K4FCM0</accession>
<evidence type="ECO:0000313" key="2">
    <source>
        <dbReference type="Proteomes" id="UP000008854"/>
    </source>
</evidence>
<reference evidence="3" key="2">
    <citation type="submission" date="2019-11" db="UniProtKB">
        <authorList>
            <consortium name="WormBaseParasite"/>
        </authorList>
    </citation>
    <scope>IDENTIFICATION</scope>
    <source>
        <strain evidence="3">Puerto Rican</strain>
    </source>
</reference>
<reference evidence="2" key="1">
    <citation type="journal article" date="2012" name="PLoS Negl. Trop. Dis.">
        <title>A systematically improved high quality genome and transcriptome of the human blood fluke Schistosoma mansoni.</title>
        <authorList>
            <person name="Protasio A.V."/>
            <person name="Tsai I.J."/>
            <person name="Babbage A."/>
            <person name="Nichol S."/>
            <person name="Hunt M."/>
            <person name="Aslett M.A."/>
            <person name="De Silva N."/>
            <person name="Velarde G.S."/>
            <person name="Anderson T.J."/>
            <person name="Clark R.C."/>
            <person name="Davidson C."/>
            <person name="Dillon G.P."/>
            <person name="Holroyd N.E."/>
            <person name="LoVerde P.T."/>
            <person name="Lloyd C."/>
            <person name="McQuillan J."/>
            <person name="Oliveira G."/>
            <person name="Otto T.D."/>
            <person name="Parker-Manuel S.J."/>
            <person name="Quail M.A."/>
            <person name="Wilson R.A."/>
            <person name="Zerlotini A."/>
            <person name="Dunne D.W."/>
            <person name="Berriman M."/>
        </authorList>
    </citation>
    <scope>NUCLEOTIDE SEQUENCE [LARGE SCALE GENOMIC DNA]</scope>
    <source>
        <strain evidence="2">Puerto Rican</strain>
    </source>
</reference>
<evidence type="ECO:0000313" key="3">
    <source>
        <dbReference type="WBParaSite" id="Smp_342850.1"/>
    </source>
</evidence>
<dbReference type="AlphaFoldDB" id="A0A5K4FCM0"/>
<keyword evidence="2" id="KW-1185">Reference proteome</keyword>
<feature type="compositionally biased region" description="Low complexity" evidence="1">
    <location>
        <begin position="475"/>
        <end position="486"/>
    </location>
</feature>
<dbReference type="GO" id="GO:0045296">
    <property type="term" value="F:cadherin binding"/>
    <property type="evidence" value="ECO:0007669"/>
    <property type="project" value="InterPro"/>
</dbReference>
<evidence type="ECO:0000256" key="1">
    <source>
        <dbReference type="SAM" id="MobiDB-lite"/>
    </source>
</evidence>
<dbReference type="SUPFAM" id="SSF48371">
    <property type="entry name" value="ARM repeat"/>
    <property type="match status" value="1"/>
</dbReference>
<dbReference type="InterPro" id="IPR013284">
    <property type="entry name" value="Beta-catenin"/>
</dbReference>